<dbReference type="Proteomes" id="UP000001056">
    <property type="component" value="Unassembled WGS sequence"/>
</dbReference>
<dbReference type="GeneID" id="4390295"/>
<dbReference type="RefSeq" id="XP_001221535.1">
    <property type="nucleotide sequence ID" value="XM_001221534.1"/>
</dbReference>
<protein>
    <submittedName>
        <fullName evidence="1">Uncharacterized protein</fullName>
    </submittedName>
</protein>
<dbReference type="HOGENOM" id="CLU_2263443_0_0_1"/>
<reference evidence="2" key="1">
    <citation type="journal article" date="2015" name="Genome Announc.">
        <title>Draft genome sequence of the cellulolytic fungus Chaetomium globosum.</title>
        <authorList>
            <person name="Cuomo C.A."/>
            <person name="Untereiner W.A."/>
            <person name="Ma L.-J."/>
            <person name="Grabherr M."/>
            <person name="Birren B.W."/>
        </authorList>
    </citation>
    <scope>NUCLEOTIDE SEQUENCE [LARGE SCALE GENOMIC DNA]</scope>
    <source>
        <strain evidence="2">ATCC 6205 / CBS 148.51 / DSM 1962 / NBRC 6347 / NRRL 1970</strain>
    </source>
</reference>
<keyword evidence="2" id="KW-1185">Reference proteome</keyword>
<dbReference type="VEuPathDB" id="FungiDB:CHGG_05440"/>
<dbReference type="EMBL" id="CH408031">
    <property type="protein sequence ID" value="EAQ88821.1"/>
    <property type="molecule type" value="Genomic_DNA"/>
</dbReference>
<name>Q2H7C5_CHAGB</name>
<organism evidence="1 2">
    <name type="scientific">Chaetomium globosum (strain ATCC 6205 / CBS 148.51 / DSM 1962 / NBRC 6347 / NRRL 1970)</name>
    <name type="common">Soil fungus</name>
    <dbReference type="NCBI Taxonomy" id="306901"/>
    <lineage>
        <taxon>Eukaryota</taxon>
        <taxon>Fungi</taxon>
        <taxon>Dikarya</taxon>
        <taxon>Ascomycota</taxon>
        <taxon>Pezizomycotina</taxon>
        <taxon>Sordariomycetes</taxon>
        <taxon>Sordariomycetidae</taxon>
        <taxon>Sordariales</taxon>
        <taxon>Chaetomiaceae</taxon>
        <taxon>Chaetomium</taxon>
    </lineage>
</organism>
<evidence type="ECO:0000313" key="1">
    <source>
        <dbReference type="EMBL" id="EAQ88821.1"/>
    </source>
</evidence>
<gene>
    <name evidence="1" type="ORF">CHGG_05440</name>
</gene>
<dbReference type="InParanoid" id="Q2H7C5"/>
<proteinExistence type="predicted"/>
<sequence>MCSKDFVDSCLIVLCLPLKGWKKFQYGAGICYNRSGYTWPSSVEVNVTTPTAINIRSSTASSGINISSSTASSSINIKAAIPSPSVVNTSAIAFSVNIHSTTT</sequence>
<accession>Q2H7C5</accession>
<evidence type="ECO:0000313" key="2">
    <source>
        <dbReference type="Proteomes" id="UP000001056"/>
    </source>
</evidence>
<dbReference type="AlphaFoldDB" id="Q2H7C5"/>